<dbReference type="Pfam" id="PF13560">
    <property type="entry name" value="HTH_31"/>
    <property type="match status" value="1"/>
</dbReference>
<dbReference type="EMBL" id="CP120988">
    <property type="protein sequence ID" value="WLQ60859.1"/>
    <property type="molecule type" value="Genomic_DNA"/>
</dbReference>
<feature type="domain" description="HTH cro/C1-type" evidence="1">
    <location>
        <begin position="10"/>
        <end position="66"/>
    </location>
</feature>
<evidence type="ECO:0000313" key="3">
    <source>
        <dbReference type="Proteomes" id="UP001235744"/>
    </source>
</evidence>
<organism evidence="2 3">
    <name type="scientific">Streptomyces poriferorum</name>
    <dbReference type="NCBI Taxonomy" id="2798799"/>
    <lineage>
        <taxon>Bacteria</taxon>
        <taxon>Bacillati</taxon>
        <taxon>Actinomycetota</taxon>
        <taxon>Actinomycetes</taxon>
        <taxon>Kitasatosporales</taxon>
        <taxon>Streptomycetaceae</taxon>
        <taxon>Streptomyces</taxon>
    </lineage>
</organism>
<evidence type="ECO:0000259" key="1">
    <source>
        <dbReference type="PROSITE" id="PS50943"/>
    </source>
</evidence>
<dbReference type="PROSITE" id="PS50943">
    <property type="entry name" value="HTH_CROC1"/>
    <property type="match status" value="1"/>
</dbReference>
<dbReference type="SUPFAM" id="SSF47413">
    <property type="entry name" value="lambda repressor-like DNA-binding domains"/>
    <property type="match status" value="1"/>
</dbReference>
<reference evidence="2 3" key="1">
    <citation type="submission" date="2023-03" db="EMBL/GenBank/DDBJ databases">
        <title>Isolation and description of six Streptomyces strains from soil environments, able to metabolize different microbial glucans.</title>
        <authorList>
            <person name="Widen T."/>
            <person name="Larsbrink J."/>
        </authorList>
    </citation>
    <scope>NUCLEOTIDE SEQUENCE [LARGE SCALE GENOMIC DNA]</scope>
    <source>
        <strain evidence="2 3">Alt2</strain>
    </source>
</reference>
<dbReference type="InterPro" id="IPR001387">
    <property type="entry name" value="Cro/C1-type_HTH"/>
</dbReference>
<dbReference type="Gene3D" id="1.10.260.40">
    <property type="entry name" value="lambda repressor-like DNA-binding domains"/>
    <property type="match status" value="1"/>
</dbReference>
<dbReference type="Proteomes" id="UP001235744">
    <property type="component" value="Chromosome"/>
</dbReference>
<name>A0ABY9J1E4_9ACTN</name>
<dbReference type="RefSeq" id="WP_306068975.1">
    <property type="nucleotide sequence ID" value="NZ_CP120988.1"/>
</dbReference>
<dbReference type="InterPro" id="IPR010982">
    <property type="entry name" value="Lambda_DNA-bd_dom_sf"/>
</dbReference>
<proteinExistence type="predicted"/>
<sequence>METGRIGRRIAYWRDHRGFTQADFGRLMGQTRRWVQDLEGGQRQRDPRLSVLVRAAEVLRIPLEQLLMDSPGTPPSTTRPPAEAAAVIGVLYPRPAPTRSPRRSLGFGVG</sequence>
<evidence type="ECO:0000313" key="2">
    <source>
        <dbReference type="EMBL" id="WLQ60859.1"/>
    </source>
</evidence>
<gene>
    <name evidence="2" type="ORF">P8A19_37925</name>
</gene>
<accession>A0ABY9J1E4</accession>
<dbReference type="SMART" id="SM00530">
    <property type="entry name" value="HTH_XRE"/>
    <property type="match status" value="1"/>
</dbReference>
<keyword evidence="3" id="KW-1185">Reference proteome</keyword>
<protein>
    <submittedName>
        <fullName evidence="2">Helix-turn-helix transcriptional regulator</fullName>
    </submittedName>
</protein>